<evidence type="ECO:0000313" key="2">
    <source>
        <dbReference type="EMBL" id="CAI9917452.1"/>
    </source>
</evidence>
<evidence type="ECO:0000313" key="3">
    <source>
        <dbReference type="EMBL" id="CAL6076523.1"/>
    </source>
</evidence>
<accession>A0AA86NCV2</accession>
<keyword evidence="4" id="KW-1185">Reference proteome</keyword>
<name>A0AA86NCV2_9EUKA</name>
<evidence type="ECO:0000256" key="1">
    <source>
        <dbReference type="SAM" id="Phobius"/>
    </source>
</evidence>
<reference evidence="2" key="1">
    <citation type="submission" date="2023-06" db="EMBL/GenBank/DDBJ databases">
        <authorList>
            <person name="Kurt Z."/>
        </authorList>
    </citation>
    <scope>NUCLEOTIDE SEQUENCE</scope>
</reference>
<dbReference type="AlphaFoldDB" id="A0AA86NCV2"/>
<feature type="transmembrane region" description="Helical" evidence="1">
    <location>
        <begin position="41"/>
        <end position="63"/>
    </location>
</feature>
<dbReference type="EMBL" id="CATOUU010000132">
    <property type="protein sequence ID" value="CAI9917452.1"/>
    <property type="molecule type" value="Genomic_DNA"/>
</dbReference>
<organism evidence="2">
    <name type="scientific">Hexamita inflata</name>
    <dbReference type="NCBI Taxonomy" id="28002"/>
    <lineage>
        <taxon>Eukaryota</taxon>
        <taxon>Metamonada</taxon>
        <taxon>Diplomonadida</taxon>
        <taxon>Hexamitidae</taxon>
        <taxon>Hexamitinae</taxon>
        <taxon>Hexamita</taxon>
    </lineage>
</organism>
<keyword evidence="1" id="KW-1133">Transmembrane helix</keyword>
<proteinExistence type="predicted"/>
<comment type="caution">
    <text evidence="2">The sequence shown here is derived from an EMBL/GenBank/DDBJ whole genome shotgun (WGS) entry which is preliminary data.</text>
</comment>
<evidence type="ECO:0000313" key="4">
    <source>
        <dbReference type="Proteomes" id="UP001642409"/>
    </source>
</evidence>
<feature type="transmembrane region" description="Helical" evidence="1">
    <location>
        <begin position="117"/>
        <end position="136"/>
    </location>
</feature>
<dbReference type="EMBL" id="CAXDID020000320">
    <property type="protein sequence ID" value="CAL6076523.1"/>
    <property type="molecule type" value="Genomic_DNA"/>
</dbReference>
<keyword evidence="1" id="KW-0812">Transmembrane</keyword>
<feature type="transmembrane region" description="Helical" evidence="1">
    <location>
        <begin position="83"/>
        <end position="105"/>
    </location>
</feature>
<sequence length="228" mass="25287">MRYLSRLHQLYGILQTYRGSVVVQKSPSWAQNYNGSGVGRYFGPINLPAFGLAFWLGFWLVLGCPCLLDEGVWSAWSQFRLELGTFALTWALWLAWLLSFCRLALLLNRFVRLPPAFWASACAWAAFALTFLSVRLRTRLEDVVSSSSGRKSVASAPATASFGLPGELTALDLVLQLLLSSSSSLACRVIAAFRLLSGLPARFRLHFAFQQRFCSLQHRLACISAPGC</sequence>
<dbReference type="Proteomes" id="UP001642409">
    <property type="component" value="Unassembled WGS sequence"/>
</dbReference>
<keyword evidence="1" id="KW-0472">Membrane</keyword>
<gene>
    <name evidence="2" type="ORF">HINF_LOCUS5097</name>
    <name evidence="3" type="ORF">HINF_LOCUS57730</name>
</gene>
<reference evidence="3 4" key="2">
    <citation type="submission" date="2024-07" db="EMBL/GenBank/DDBJ databases">
        <authorList>
            <person name="Akdeniz Z."/>
        </authorList>
    </citation>
    <scope>NUCLEOTIDE SEQUENCE [LARGE SCALE GENOMIC DNA]</scope>
</reference>
<protein>
    <submittedName>
        <fullName evidence="3">Hypothetical_protein</fullName>
    </submittedName>
</protein>